<evidence type="ECO:0000313" key="3">
    <source>
        <dbReference type="Proteomes" id="UP000830671"/>
    </source>
</evidence>
<feature type="region of interest" description="Disordered" evidence="1">
    <location>
        <begin position="1"/>
        <end position="44"/>
    </location>
</feature>
<sequence>MAFRSVLHDSIPSTAPFDTDPSFQATNGPCTGRHTRGGETRQRTTVSLRDASFCAVRSL</sequence>
<name>A0A9Q8SGH2_9PEZI</name>
<dbReference type="AlphaFoldDB" id="A0A9Q8SGH2"/>
<dbReference type="GeneID" id="73336470"/>
<dbReference type="EMBL" id="CP019474">
    <property type="protein sequence ID" value="UQC76962.1"/>
    <property type="molecule type" value="Genomic_DNA"/>
</dbReference>
<dbReference type="RefSeq" id="XP_049138603.1">
    <property type="nucleotide sequence ID" value="XM_049281460.1"/>
</dbReference>
<organism evidence="2 3">
    <name type="scientific">Colletotrichum lupini</name>
    <dbReference type="NCBI Taxonomy" id="145971"/>
    <lineage>
        <taxon>Eukaryota</taxon>
        <taxon>Fungi</taxon>
        <taxon>Dikarya</taxon>
        <taxon>Ascomycota</taxon>
        <taxon>Pezizomycotina</taxon>
        <taxon>Sordariomycetes</taxon>
        <taxon>Hypocreomycetidae</taxon>
        <taxon>Glomerellales</taxon>
        <taxon>Glomerellaceae</taxon>
        <taxon>Colletotrichum</taxon>
        <taxon>Colletotrichum acutatum species complex</taxon>
    </lineage>
</organism>
<evidence type="ECO:0000313" key="2">
    <source>
        <dbReference type="EMBL" id="UQC76962.1"/>
    </source>
</evidence>
<dbReference type="Proteomes" id="UP000830671">
    <property type="component" value="Chromosome 2"/>
</dbReference>
<reference evidence="2" key="1">
    <citation type="journal article" date="2021" name="Mol. Plant Microbe Interact.">
        <title>Complete Genome Sequence of the Plant-Pathogenic Fungus Colletotrichum lupini.</title>
        <authorList>
            <person name="Baroncelli R."/>
            <person name="Pensec F."/>
            <person name="Da Lio D."/>
            <person name="Boufleur T."/>
            <person name="Vicente I."/>
            <person name="Sarrocco S."/>
            <person name="Picot A."/>
            <person name="Baraldi E."/>
            <person name="Sukno S."/>
            <person name="Thon M."/>
            <person name="Le Floch G."/>
        </authorList>
    </citation>
    <scope>NUCLEOTIDE SEQUENCE</scope>
    <source>
        <strain evidence="2">IMI 504893</strain>
    </source>
</reference>
<protein>
    <submittedName>
        <fullName evidence="2">Uncharacterized protein</fullName>
    </submittedName>
</protein>
<proteinExistence type="predicted"/>
<accession>A0A9Q8SGH2</accession>
<evidence type="ECO:0000256" key="1">
    <source>
        <dbReference type="SAM" id="MobiDB-lite"/>
    </source>
</evidence>
<keyword evidence="3" id="KW-1185">Reference proteome</keyword>
<dbReference type="KEGG" id="clup:CLUP02_02428"/>
<gene>
    <name evidence="2" type="ORF">CLUP02_02428</name>
</gene>